<feature type="domain" description="ChsH2 C-terminal OB-fold" evidence="1">
    <location>
        <begin position="62"/>
        <end position="127"/>
    </location>
</feature>
<dbReference type="Pfam" id="PF12172">
    <property type="entry name" value="zf-ChsH2"/>
    <property type="match status" value="1"/>
</dbReference>
<organism evidence="3 4">
    <name type="scientific">Delftia deserti</name>
    <dbReference type="NCBI Taxonomy" id="1651218"/>
    <lineage>
        <taxon>Bacteria</taxon>
        <taxon>Pseudomonadati</taxon>
        <taxon>Pseudomonadota</taxon>
        <taxon>Betaproteobacteria</taxon>
        <taxon>Burkholderiales</taxon>
        <taxon>Comamonadaceae</taxon>
        <taxon>Delftia</taxon>
    </lineage>
</organism>
<dbReference type="InterPro" id="IPR052513">
    <property type="entry name" value="Thioester_dehydratase-like"/>
</dbReference>
<dbReference type="InterPro" id="IPR022002">
    <property type="entry name" value="ChsH2_Znr"/>
</dbReference>
<dbReference type="InterPro" id="IPR012340">
    <property type="entry name" value="NA-bd_OB-fold"/>
</dbReference>
<proteinExistence type="predicted"/>
<dbReference type="Gene3D" id="6.10.30.10">
    <property type="match status" value="1"/>
</dbReference>
<comment type="caution">
    <text evidence="3">The sequence shown here is derived from an EMBL/GenBank/DDBJ whole genome shotgun (WGS) entry which is preliminary data.</text>
</comment>
<evidence type="ECO:0000259" key="2">
    <source>
        <dbReference type="Pfam" id="PF12172"/>
    </source>
</evidence>
<name>A0ABW5EY98_9BURK</name>
<gene>
    <name evidence="3" type="ORF">ACFSPV_23750</name>
</gene>
<evidence type="ECO:0000313" key="3">
    <source>
        <dbReference type="EMBL" id="MFD2321709.1"/>
    </source>
</evidence>
<dbReference type="PANTHER" id="PTHR34075:SF5">
    <property type="entry name" value="BLR3430 PROTEIN"/>
    <property type="match status" value="1"/>
</dbReference>
<dbReference type="RefSeq" id="WP_183021675.1">
    <property type="nucleotide sequence ID" value="NZ_JBHSIH010000001.1"/>
</dbReference>
<dbReference type="EMBL" id="JBHUIG010000028">
    <property type="protein sequence ID" value="MFD2321709.1"/>
    <property type="molecule type" value="Genomic_DNA"/>
</dbReference>
<sequence>MNPIEQFERLNAPAPIPTQISRPFWEGNAAGRLVMQKCGDCGAWVFYPRGHCPHCWGARLAWSDARGNARLESFCIVHRPGHDAWKAAAPYVLAIVRLEEGPSMLSTLVCPAHEVPDIGTPVQVRFVRIGQFTLPMFEPARQRRS</sequence>
<accession>A0ABW5EY98</accession>
<dbReference type="SUPFAM" id="SSF50249">
    <property type="entry name" value="Nucleic acid-binding proteins"/>
    <property type="match status" value="1"/>
</dbReference>
<dbReference type="InterPro" id="IPR002878">
    <property type="entry name" value="ChsH2_C"/>
</dbReference>
<feature type="domain" description="ChsH2 rubredoxin-like zinc ribbon" evidence="2">
    <location>
        <begin position="25"/>
        <end position="60"/>
    </location>
</feature>
<reference evidence="4" key="1">
    <citation type="journal article" date="2019" name="Int. J. Syst. Evol. Microbiol.">
        <title>The Global Catalogue of Microorganisms (GCM) 10K type strain sequencing project: providing services to taxonomists for standard genome sequencing and annotation.</title>
        <authorList>
            <consortium name="The Broad Institute Genomics Platform"/>
            <consortium name="The Broad Institute Genome Sequencing Center for Infectious Disease"/>
            <person name="Wu L."/>
            <person name="Ma J."/>
        </authorList>
    </citation>
    <scope>NUCLEOTIDE SEQUENCE [LARGE SCALE GENOMIC DNA]</scope>
    <source>
        <strain evidence="4">CCUG 62793</strain>
    </source>
</reference>
<dbReference type="Proteomes" id="UP001597287">
    <property type="component" value="Unassembled WGS sequence"/>
</dbReference>
<evidence type="ECO:0000313" key="4">
    <source>
        <dbReference type="Proteomes" id="UP001597287"/>
    </source>
</evidence>
<evidence type="ECO:0000259" key="1">
    <source>
        <dbReference type="Pfam" id="PF01796"/>
    </source>
</evidence>
<keyword evidence="4" id="KW-1185">Reference proteome</keyword>
<dbReference type="PANTHER" id="PTHR34075">
    <property type="entry name" value="BLR3430 PROTEIN"/>
    <property type="match status" value="1"/>
</dbReference>
<dbReference type="Pfam" id="PF01796">
    <property type="entry name" value="OB_ChsH2_C"/>
    <property type="match status" value="1"/>
</dbReference>
<protein>
    <submittedName>
        <fullName evidence="3">Zn-ribbon domain-containing OB-fold protein</fullName>
    </submittedName>
</protein>